<evidence type="ECO:0000313" key="2">
    <source>
        <dbReference type="EMBL" id="WOK91969.1"/>
    </source>
</evidence>
<evidence type="ECO:0000313" key="3">
    <source>
        <dbReference type="Proteomes" id="UP001327560"/>
    </source>
</evidence>
<accession>A0AAQ3JL96</accession>
<protein>
    <submittedName>
        <fullName evidence="2">Uncharacterized protein</fullName>
    </submittedName>
</protein>
<feature type="region of interest" description="Disordered" evidence="1">
    <location>
        <begin position="60"/>
        <end position="81"/>
    </location>
</feature>
<keyword evidence="3" id="KW-1185">Reference proteome</keyword>
<feature type="compositionally biased region" description="Basic and acidic residues" evidence="1">
    <location>
        <begin position="68"/>
        <end position="81"/>
    </location>
</feature>
<dbReference type="AlphaFoldDB" id="A0AAQ3JL96"/>
<dbReference type="EMBL" id="CP136890">
    <property type="protein sequence ID" value="WOK91969.1"/>
    <property type="molecule type" value="Genomic_DNA"/>
</dbReference>
<reference evidence="2 3" key="1">
    <citation type="submission" date="2023-10" db="EMBL/GenBank/DDBJ databases">
        <title>Chromosome-scale genome assembly provides insights into flower coloration mechanisms of Canna indica.</title>
        <authorList>
            <person name="Li C."/>
        </authorList>
    </citation>
    <scope>NUCLEOTIDE SEQUENCE [LARGE SCALE GENOMIC DNA]</scope>
    <source>
        <tissue evidence="2">Flower</tissue>
    </source>
</reference>
<dbReference type="Proteomes" id="UP001327560">
    <property type="component" value="Chromosome 1"/>
</dbReference>
<proteinExistence type="predicted"/>
<gene>
    <name evidence="2" type="ORF">Cni_G00660</name>
</gene>
<name>A0AAQ3JL96_9LILI</name>
<evidence type="ECO:0000256" key="1">
    <source>
        <dbReference type="SAM" id="MobiDB-lite"/>
    </source>
</evidence>
<sequence length="102" mass="11498">MRRRRSRPSRVTIMRSLLTCAVGERQDPQVRRARRRLLSPLERAVQVLWAVIQGGGRAGVDLPTEFPEPGKARGDDAHHERRGEVLRVVAAGHELHEVHSPS</sequence>
<organism evidence="2 3">
    <name type="scientific">Canna indica</name>
    <name type="common">Indian-shot</name>
    <dbReference type="NCBI Taxonomy" id="4628"/>
    <lineage>
        <taxon>Eukaryota</taxon>
        <taxon>Viridiplantae</taxon>
        <taxon>Streptophyta</taxon>
        <taxon>Embryophyta</taxon>
        <taxon>Tracheophyta</taxon>
        <taxon>Spermatophyta</taxon>
        <taxon>Magnoliopsida</taxon>
        <taxon>Liliopsida</taxon>
        <taxon>Zingiberales</taxon>
        <taxon>Cannaceae</taxon>
        <taxon>Canna</taxon>
    </lineage>
</organism>